<accession>A0AAE0Y0F5</accession>
<protein>
    <submittedName>
        <fullName evidence="2">Uncharacterized protein</fullName>
    </submittedName>
</protein>
<feature type="compositionally biased region" description="Basic residues" evidence="1">
    <location>
        <begin position="1"/>
        <end position="13"/>
    </location>
</feature>
<comment type="caution">
    <text evidence="2">The sequence shown here is derived from an EMBL/GenBank/DDBJ whole genome shotgun (WGS) entry which is preliminary data.</text>
</comment>
<dbReference type="Proteomes" id="UP001283361">
    <property type="component" value="Unassembled WGS sequence"/>
</dbReference>
<name>A0AAE0Y0F5_9GAST</name>
<keyword evidence="3" id="KW-1185">Reference proteome</keyword>
<dbReference type="EMBL" id="JAWDGP010007183">
    <property type="protein sequence ID" value="KAK3728433.1"/>
    <property type="molecule type" value="Genomic_DNA"/>
</dbReference>
<dbReference type="AlphaFoldDB" id="A0AAE0Y0F5"/>
<reference evidence="2" key="1">
    <citation type="journal article" date="2023" name="G3 (Bethesda)">
        <title>A reference genome for the long-term kleptoplast-retaining sea slug Elysia crispata morphotype clarki.</title>
        <authorList>
            <person name="Eastman K.E."/>
            <person name="Pendleton A.L."/>
            <person name="Shaikh M.A."/>
            <person name="Suttiyut T."/>
            <person name="Ogas R."/>
            <person name="Tomko P."/>
            <person name="Gavelis G."/>
            <person name="Widhalm J.R."/>
            <person name="Wisecaver J.H."/>
        </authorList>
    </citation>
    <scope>NUCLEOTIDE SEQUENCE</scope>
    <source>
        <strain evidence="2">ECLA1</strain>
    </source>
</reference>
<feature type="region of interest" description="Disordered" evidence="1">
    <location>
        <begin position="1"/>
        <end position="36"/>
    </location>
</feature>
<sequence length="105" mass="11661">MPRPHTHTEKHHRGESFPASDLKSNPERLDSVGQCCMPGRTLGGKKSDSRMTLVNSGQDQFCGWKTRMSLCDRARTARKGQSSLTTLGLSDSVTLSCYVKHRGLR</sequence>
<proteinExistence type="predicted"/>
<evidence type="ECO:0000256" key="1">
    <source>
        <dbReference type="SAM" id="MobiDB-lite"/>
    </source>
</evidence>
<evidence type="ECO:0000313" key="3">
    <source>
        <dbReference type="Proteomes" id="UP001283361"/>
    </source>
</evidence>
<evidence type="ECO:0000313" key="2">
    <source>
        <dbReference type="EMBL" id="KAK3728433.1"/>
    </source>
</evidence>
<organism evidence="2 3">
    <name type="scientific">Elysia crispata</name>
    <name type="common">lettuce slug</name>
    <dbReference type="NCBI Taxonomy" id="231223"/>
    <lineage>
        <taxon>Eukaryota</taxon>
        <taxon>Metazoa</taxon>
        <taxon>Spiralia</taxon>
        <taxon>Lophotrochozoa</taxon>
        <taxon>Mollusca</taxon>
        <taxon>Gastropoda</taxon>
        <taxon>Heterobranchia</taxon>
        <taxon>Euthyneura</taxon>
        <taxon>Panpulmonata</taxon>
        <taxon>Sacoglossa</taxon>
        <taxon>Placobranchoidea</taxon>
        <taxon>Plakobranchidae</taxon>
        <taxon>Elysia</taxon>
    </lineage>
</organism>
<gene>
    <name evidence="2" type="ORF">RRG08_013573</name>
</gene>